<dbReference type="Proteomes" id="UP001066276">
    <property type="component" value="Chromosome 1_2"/>
</dbReference>
<accession>A0AAV7WBS8</accession>
<dbReference type="EMBL" id="JANPWB010000002">
    <property type="protein sequence ID" value="KAJ1210008.1"/>
    <property type="molecule type" value="Genomic_DNA"/>
</dbReference>
<gene>
    <name evidence="1" type="ORF">NDU88_005376</name>
</gene>
<evidence type="ECO:0000313" key="2">
    <source>
        <dbReference type="Proteomes" id="UP001066276"/>
    </source>
</evidence>
<comment type="caution">
    <text evidence="1">The sequence shown here is derived from an EMBL/GenBank/DDBJ whole genome shotgun (WGS) entry which is preliminary data.</text>
</comment>
<keyword evidence="2" id="KW-1185">Reference proteome</keyword>
<evidence type="ECO:0000313" key="1">
    <source>
        <dbReference type="EMBL" id="KAJ1210008.1"/>
    </source>
</evidence>
<reference evidence="1" key="1">
    <citation type="journal article" date="2022" name="bioRxiv">
        <title>Sequencing and chromosome-scale assembly of the giantPleurodeles waltlgenome.</title>
        <authorList>
            <person name="Brown T."/>
            <person name="Elewa A."/>
            <person name="Iarovenko S."/>
            <person name="Subramanian E."/>
            <person name="Araus A.J."/>
            <person name="Petzold A."/>
            <person name="Susuki M."/>
            <person name="Suzuki K.-i.T."/>
            <person name="Hayashi T."/>
            <person name="Toyoda A."/>
            <person name="Oliveira C."/>
            <person name="Osipova E."/>
            <person name="Leigh N.D."/>
            <person name="Simon A."/>
            <person name="Yun M.H."/>
        </authorList>
    </citation>
    <scope>NUCLEOTIDE SEQUENCE</scope>
    <source>
        <strain evidence="1">20211129_DDA</strain>
        <tissue evidence="1">Liver</tissue>
    </source>
</reference>
<organism evidence="1 2">
    <name type="scientific">Pleurodeles waltl</name>
    <name type="common">Iberian ribbed newt</name>
    <dbReference type="NCBI Taxonomy" id="8319"/>
    <lineage>
        <taxon>Eukaryota</taxon>
        <taxon>Metazoa</taxon>
        <taxon>Chordata</taxon>
        <taxon>Craniata</taxon>
        <taxon>Vertebrata</taxon>
        <taxon>Euteleostomi</taxon>
        <taxon>Amphibia</taxon>
        <taxon>Batrachia</taxon>
        <taxon>Caudata</taxon>
        <taxon>Salamandroidea</taxon>
        <taxon>Salamandridae</taxon>
        <taxon>Pleurodelinae</taxon>
        <taxon>Pleurodeles</taxon>
    </lineage>
</organism>
<dbReference type="AlphaFoldDB" id="A0AAV7WBS8"/>
<name>A0AAV7WBS8_PLEWA</name>
<proteinExistence type="predicted"/>
<sequence>MEDRISFCLIYRQSGQGVLAVRYFELYYAVAQLQWMAQWLIDMRQEELGSLREALNEGSLIAVVLGMYLCKRYVRQLHGLLKSHSVGILLLTLLPKEIYEARPYINETDPQLMS</sequence>
<protein>
    <submittedName>
        <fullName evidence="1">Uncharacterized protein</fullName>
    </submittedName>
</protein>